<dbReference type="STRING" id="8932.A0A2I0MKC1"/>
<evidence type="ECO:0000313" key="4">
    <source>
        <dbReference type="Proteomes" id="UP000053872"/>
    </source>
</evidence>
<evidence type="ECO:0000256" key="1">
    <source>
        <dbReference type="SAM" id="MobiDB-lite"/>
    </source>
</evidence>
<dbReference type="GO" id="GO:0005737">
    <property type="term" value="C:cytoplasm"/>
    <property type="evidence" value="ECO:0007669"/>
    <property type="project" value="TreeGrafter"/>
</dbReference>
<keyword evidence="4" id="KW-1185">Reference proteome</keyword>
<sequence>MRFNKAKYKILHLSQGNPQYQYRLGDDGIERSPVGKDLGRSSLECGPVSRREEETPNCGSQMNASNQKWFSAVGNLKIAEVDPGSHFVKILNCAPEKEESIGDYLLKQDVQGQPVAVFQFLPETRMGPNSIVTMSVWAADAKVLHKPPSDFLWKDLERFRTSLDCATILCEPGFFQAVAWYTPLYWNRMQG</sequence>
<dbReference type="InParanoid" id="A0A2I0MKC1"/>
<feature type="region of interest" description="Disordered" evidence="1">
    <location>
        <begin position="31"/>
        <end position="61"/>
    </location>
</feature>
<name>A0A2I0MKC1_COLLI</name>
<reference evidence="3 4" key="1">
    <citation type="journal article" date="2013" name="Science">
        <title>Genomic diversity and evolution of the head crest in the rock pigeon.</title>
        <authorList>
            <person name="Shapiro M.D."/>
            <person name="Kronenberg Z."/>
            <person name="Li C."/>
            <person name="Domyan E.T."/>
            <person name="Pan H."/>
            <person name="Campbell M."/>
            <person name="Tan H."/>
            <person name="Huff C.D."/>
            <person name="Hu H."/>
            <person name="Vickrey A.I."/>
            <person name="Nielsen S.C."/>
            <person name="Stringham S.A."/>
            <person name="Hu H."/>
            <person name="Willerslev E."/>
            <person name="Gilbert M.T."/>
            <person name="Yandell M."/>
            <person name="Zhang G."/>
            <person name="Wang J."/>
        </authorList>
    </citation>
    <scope>NUCLEOTIDE SEQUENCE [LARGE SCALE GENOMIC DNA]</scope>
    <source>
        <tissue evidence="3">Blood</tissue>
    </source>
</reference>
<dbReference type="Proteomes" id="UP000053872">
    <property type="component" value="Unassembled WGS sequence"/>
</dbReference>
<dbReference type="Gene3D" id="2.60.40.1260">
    <property type="entry name" value="Lamin Tail domain"/>
    <property type="match status" value="1"/>
</dbReference>
<feature type="domain" description="LTD" evidence="2">
    <location>
        <begin position="64"/>
        <end position="185"/>
    </location>
</feature>
<dbReference type="PROSITE" id="PS51841">
    <property type="entry name" value="LTD"/>
    <property type="match status" value="1"/>
</dbReference>
<dbReference type="EMBL" id="AKCR02000008">
    <property type="protein sequence ID" value="PKK30127.1"/>
    <property type="molecule type" value="Genomic_DNA"/>
</dbReference>
<dbReference type="InterPro" id="IPR042840">
    <property type="entry name" value="LMNTD1"/>
</dbReference>
<dbReference type="GO" id="GO:0005635">
    <property type="term" value="C:nuclear envelope"/>
    <property type="evidence" value="ECO:0007669"/>
    <property type="project" value="TreeGrafter"/>
</dbReference>
<dbReference type="PANTHER" id="PTHR47012">
    <property type="entry name" value="LAMIN TAIL DOMAIN-CONTAINING PROTEIN 1"/>
    <property type="match status" value="1"/>
</dbReference>
<accession>A0A2I0MKC1</accession>
<dbReference type="PANTHER" id="PTHR47012:SF1">
    <property type="entry name" value="LAMIN TAIL DOMAIN-CONTAINING PROTEIN 1"/>
    <property type="match status" value="1"/>
</dbReference>
<protein>
    <submittedName>
        <fullName evidence="3">Lamin tail domain containing 1</fullName>
    </submittedName>
</protein>
<comment type="caution">
    <text evidence="3">The sequence shown here is derived from an EMBL/GenBank/DDBJ whole genome shotgun (WGS) entry which is preliminary data.</text>
</comment>
<dbReference type="InterPro" id="IPR036415">
    <property type="entry name" value="Lamin_tail_dom_sf"/>
</dbReference>
<organism evidence="3 4">
    <name type="scientific">Columba livia</name>
    <name type="common">Rock dove</name>
    <dbReference type="NCBI Taxonomy" id="8932"/>
    <lineage>
        <taxon>Eukaryota</taxon>
        <taxon>Metazoa</taxon>
        <taxon>Chordata</taxon>
        <taxon>Craniata</taxon>
        <taxon>Vertebrata</taxon>
        <taxon>Euteleostomi</taxon>
        <taxon>Archelosauria</taxon>
        <taxon>Archosauria</taxon>
        <taxon>Dinosauria</taxon>
        <taxon>Saurischia</taxon>
        <taxon>Theropoda</taxon>
        <taxon>Coelurosauria</taxon>
        <taxon>Aves</taxon>
        <taxon>Neognathae</taxon>
        <taxon>Neoaves</taxon>
        <taxon>Columbimorphae</taxon>
        <taxon>Columbiformes</taxon>
        <taxon>Columbidae</taxon>
        <taxon>Columba</taxon>
    </lineage>
</organism>
<gene>
    <name evidence="3" type="primary">LMNTD1</name>
    <name evidence="3" type="ORF">A306_00004341</name>
</gene>
<evidence type="ECO:0000313" key="3">
    <source>
        <dbReference type="EMBL" id="PKK30127.1"/>
    </source>
</evidence>
<evidence type="ECO:0000259" key="2">
    <source>
        <dbReference type="PROSITE" id="PS51841"/>
    </source>
</evidence>
<dbReference type="SUPFAM" id="SSF74853">
    <property type="entry name" value="Lamin A/C globular tail domain"/>
    <property type="match status" value="1"/>
</dbReference>
<proteinExistence type="predicted"/>
<dbReference type="AlphaFoldDB" id="A0A2I0MKC1"/>
<dbReference type="InterPro" id="IPR001322">
    <property type="entry name" value="Lamin_tail_dom"/>
</dbReference>